<dbReference type="STRING" id="224999.GCA_001485475_02194"/>
<dbReference type="RefSeq" id="WP_083497746.1">
    <property type="nucleotide sequence ID" value="NZ_BSDN01000004.1"/>
</dbReference>
<proteinExistence type="inferred from homology"/>
<keyword evidence="7" id="KW-1185">Reference proteome</keyword>
<dbReference type="CDD" id="cd11593">
    <property type="entry name" value="Agmatinase-like_2"/>
    <property type="match status" value="1"/>
</dbReference>
<evidence type="ECO:0000313" key="6">
    <source>
        <dbReference type="EMBL" id="GAQ26155.1"/>
    </source>
</evidence>
<dbReference type="SUPFAM" id="SSF52768">
    <property type="entry name" value="Arginase/deacetylase"/>
    <property type="match status" value="1"/>
</dbReference>
<keyword evidence="2 4" id="KW-0479">Metal-binding</keyword>
<dbReference type="AlphaFoldDB" id="A0A0U9HJ14"/>
<protein>
    <submittedName>
        <fullName evidence="6">Agmatinase</fullName>
    </submittedName>
</protein>
<dbReference type="PANTHER" id="PTHR11358">
    <property type="entry name" value="ARGINASE/AGMATINASE"/>
    <property type="match status" value="1"/>
</dbReference>
<feature type="binding site" evidence="4">
    <location>
        <position position="136"/>
    </location>
    <ligand>
        <name>Mn(2+)</name>
        <dbReference type="ChEBI" id="CHEBI:29035"/>
        <label>1</label>
    </ligand>
</feature>
<evidence type="ECO:0000256" key="4">
    <source>
        <dbReference type="PIRSR" id="PIRSR036979-1"/>
    </source>
</evidence>
<dbReference type="InterPro" id="IPR005925">
    <property type="entry name" value="Agmatinase-rel"/>
</dbReference>
<dbReference type="GO" id="GO:0046872">
    <property type="term" value="F:metal ion binding"/>
    <property type="evidence" value="ECO:0007669"/>
    <property type="project" value="UniProtKB-KW"/>
</dbReference>
<dbReference type="InterPro" id="IPR023696">
    <property type="entry name" value="Ureohydrolase_dom_sf"/>
</dbReference>
<feature type="binding site" evidence="4">
    <location>
        <position position="113"/>
    </location>
    <ligand>
        <name>Mn(2+)</name>
        <dbReference type="ChEBI" id="CHEBI:29035"/>
        <label>1</label>
    </ligand>
</feature>
<dbReference type="PANTHER" id="PTHR11358:SF26">
    <property type="entry name" value="GUANIDINO ACID HYDROLASE, MITOCHONDRIAL"/>
    <property type="match status" value="1"/>
</dbReference>
<organism evidence="6">
    <name type="scientific">Tepidanaerobacter syntrophicus</name>
    <dbReference type="NCBI Taxonomy" id="224999"/>
    <lineage>
        <taxon>Bacteria</taxon>
        <taxon>Bacillati</taxon>
        <taxon>Bacillota</taxon>
        <taxon>Clostridia</taxon>
        <taxon>Thermosediminibacterales</taxon>
        <taxon>Tepidanaerobacteraceae</taxon>
        <taxon>Tepidanaerobacter</taxon>
    </lineage>
</organism>
<dbReference type="OrthoDB" id="9788689at2"/>
<dbReference type="PROSITE" id="PS51409">
    <property type="entry name" value="ARGINASE_2"/>
    <property type="match status" value="1"/>
</dbReference>
<evidence type="ECO:0000256" key="2">
    <source>
        <dbReference type="ARBA" id="ARBA00022723"/>
    </source>
</evidence>
<dbReference type="GO" id="GO:0033389">
    <property type="term" value="P:putrescine biosynthetic process from arginine, via agmatine"/>
    <property type="evidence" value="ECO:0007669"/>
    <property type="project" value="TreeGrafter"/>
</dbReference>
<accession>A0A0U9HJ14</accession>
<feature type="binding site" evidence="4">
    <location>
        <position position="216"/>
    </location>
    <ligand>
        <name>Mn(2+)</name>
        <dbReference type="ChEBI" id="CHEBI:29035"/>
        <label>1</label>
    </ligand>
</feature>
<keyword evidence="3 5" id="KW-0378">Hydrolase</keyword>
<evidence type="ECO:0000256" key="3">
    <source>
        <dbReference type="ARBA" id="ARBA00022801"/>
    </source>
</evidence>
<gene>
    <name evidence="6" type="ORF">TSYNT_9414</name>
</gene>
<feature type="binding site" evidence="4">
    <location>
        <position position="138"/>
    </location>
    <ligand>
        <name>Mn(2+)</name>
        <dbReference type="ChEBI" id="CHEBI:29035"/>
        <label>1</label>
    </ligand>
</feature>
<dbReference type="InterPro" id="IPR006035">
    <property type="entry name" value="Ureohydrolase"/>
</dbReference>
<evidence type="ECO:0000313" key="7">
    <source>
        <dbReference type="Proteomes" id="UP000062160"/>
    </source>
</evidence>
<dbReference type="Pfam" id="PF00491">
    <property type="entry name" value="Arginase"/>
    <property type="match status" value="1"/>
</dbReference>
<dbReference type="EMBL" id="DF977003">
    <property type="protein sequence ID" value="GAQ26155.1"/>
    <property type="molecule type" value="Genomic_DNA"/>
</dbReference>
<feature type="binding site" evidence="4">
    <location>
        <position position="140"/>
    </location>
    <ligand>
        <name>Mn(2+)</name>
        <dbReference type="ChEBI" id="CHEBI:29035"/>
        <label>1</label>
    </ligand>
</feature>
<dbReference type="Gene3D" id="3.40.800.10">
    <property type="entry name" value="Ureohydrolase domain"/>
    <property type="match status" value="1"/>
</dbReference>
<dbReference type="PIRSF" id="PIRSF036979">
    <property type="entry name" value="Arginase"/>
    <property type="match status" value="1"/>
</dbReference>
<dbReference type="GO" id="GO:0008783">
    <property type="term" value="F:agmatinase activity"/>
    <property type="evidence" value="ECO:0007669"/>
    <property type="project" value="TreeGrafter"/>
</dbReference>
<comment type="cofactor">
    <cofactor evidence="4">
        <name>Mn(2+)</name>
        <dbReference type="ChEBI" id="CHEBI:29035"/>
    </cofactor>
    <text evidence="4">Binds 2 manganese ions per subunit.</text>
</comment>
<sequence>MKELDFVSGHNGFLGAKEDYDRAKIVIIGAPMDFTVSFRPGTRFGPERIRSVSYGLETYSVYADDALDDKSFCDIGDIELPFGNVKKSLDMIEEAANKILNDGKIPFFLGGEHLVTYPIVKKVAEKYPDLVVLHFDAHADLRDTFFGEKLSHATVLRRVSEQVKNKHIFQFGIRSGVKEEFLYAQQHTNMYPLEVKTPFLQVLDSLKGKPVYITLDIDAVDPAFAPGTGTPEPGGCTSCDILEVVASFGKLNVVGIDLVEVSPASDLSDRTALLAAKIVRETIIGIG</sequence>
<keyword evidence="4" id="KW-0464">Manganese</keyword>
<evidence type="ECO:0000256" key="5">
    <source>
        <dbReference type="RuleBase" id="RU003684"/>
    </source>
</evidence>
<dbReference type="PROSITE" id="PS01053">
    <property type="entry name" value="ARGINASE_1"/>
    <property type="match status" value="1"/>
</dbReference>
<dbReference type="NCBIfam" id="TIGR01230">
    <property type="entry name" value="agmatinase"/>
    <property type="match status" value="1"/>
</dbReference>
<feature type="binding site" evidence="4">
    <location>
        <position position="218"/>
    </location>
    <ligand>
        <name>Mn(2+)</name>
        <dbReference type="ChEBI" id="CHEBI:29035"/>
        <label>1</label>
    </ligand>
</feature>
<evidence type="ECO:0000256" key="1">
    <source>
        <dbReference type="ARBA" id="ARBA00009227"/>
    </source>
</evidence>
<dbReference type="Proteomes" id="UP000062160">
    <property type="component" value="Unassembled WGS sequence"/>
</dbReference>
<dbReference type="InterPro" id="IPR020855">
    <property type="entry name" value="Ureohydrolase_Mn_BS"/>
</dbReference>
<comment type="similarity">
    <text evidence="1">Belongs to the arginase family. Agmatinase subfamily.</text>
</comment>
<reference evidence="6" key="1">
    <citation type="journal article" date="2016" name="Genome Announc.">
        <title>Draft Genome Sequence of the Syntrophic Lactate-Degrading Bacterium Tepidanaerobacter syntrophicus JLT.</title>
        <authorList>
            <person name="Matsuura N."/>
            <person name="Ohashi A."/>
            <person name="Tourlousse D.M."/>
            <person name="Sekiguchi Y."/>
        </authorList>
    </citation>
    <scope>NUCLEOTIDE SEQUENCE [LARGE SCALE GENOMIC DNA]</scope>
    <source>
        <strain evidence="6">JL</strain>
    </source>
</reference>
<name>A0A0U9HJ14_9FIRM</name>